<evidence type="ECO:0000256" key="1">
    <source>
        <dbReference type="SAM" id="SignalP"/>
    </source>
</evidence>
<feature type="chain" id="PRO_5006043786" evidence="1">
    <location>
        <begin position="23"/>
        <end position="85"/>
    </location>
</feature>
<keyword evidence="1" id="KW-0732">Signal</keyword>
<organism evidence="2">
    <name type="scientific">Dolomedes sulfureus</name>
    <dbReference type="NCBI Taxonomy" id="492288"/>
    <lineage>
        <taxon>Eukaryota</taxon>
        <taxon>Metazoa</taxon>
        <taxon>Ecdysozoa</taxon>
        <taxon>Arthropoda</taxon>
        <taxon>Chelicerata</taxon>
        <taxon>Arachnida</taxon>
        <taxon>Araneae</taxon>
        <taxon>Araneomorphae</taxon>
        <taxon>Entelegynae</taxon>
        <taxon>Lycosoidea</taxon>
        <taxon>Pisauridae</taxon>
        <taxon>Dolomedes</taxon>
    </lineage>
</organism>
<protein>
    <submittedName>
        <fullName evidence="2">Cystine knot toxin</fullName>
    </submittedName>
</protein>
<proteinExistence type="evidence at transcript level"/>
<name>A0A0P0DHI8_9ARAC</name>
<dbReference type="EMBL" id="KP777699">
    <property type="protein sequence ID" value="ALJ10841.1"/>
    <property type="molecule type" value="mRNA"/>
</dbReference>
<evidence type="ECO:0000313" key="2">
    <source>
        <dbReference type="EMBL" id="ALJ10841.1"/>
    </source>
</evidence>
<reference evidence="2" key="2">
    <citation type="submission" date="2015-02" db="EMBL/GenBank/DDBJ databases">
        <authorList>
            <person name="Chooi Y.-H."/>
        </authorList>
    </citation>
    <scope>NUCLEOTIDE SEQUENCE</scope>
</reference>
<sequence>MWLKLQLILFSVILITVLVVHAELDSSENIELARKDTACLKPFQVCLPSGVPCCYGSRCICNVPNTRCTCFENYKESLIGKGYRL</sequence>
<feature type="signal peptide" evidence="1">
    <location>
        <begin position="1"/>
        <end position="22"/>
    </location>
</feature>
<dbReference type="AlphaFoldDB" id="A0A0P0DHI8"/>
<accession>A0A0P0DHI8</accession>
<reference evidence="2" key="1">
    <citation type="journal article" date="2015" name="PLoS ONE">
        <title>A Comparative Analysis of the Venom Gland Transcriptomes of the Fishing Spiders Dolomedes mizhoanus and Dolomedes sulfurous.</title>
        <authorList>
            <person name="Xu X."/>
            <person name="Wang H."/>
            <person name="Zhang F."/>
            <person name="Hu Z."/>
            <person name="Liang S."/>
            <person name="Liu Z."/>
        </authorList>
    </citation>
    <scope>NUCLEOTIDE SEQUENCE</scope>
</reference>